<accession>A0A0F3MT02</accession>
<name>A0A0F3MT02_RICFI</name>
<sequence length="46" mass="5124">MAISGLWHEIASSKFSIFPRNDGKTYPYNNAFAGVTTKSLFAYCFA</sequence>
<proteinExistence type="predicted"/>
<protein>
    <submittedName>
        <fullName evidence="1">Octaprenyl-diphosphate synthase domain protein</fullName>
        <ecNumber evidence="1">2.5.1.-</ecNumber>
    </submittedName>
</protein>
<keyword evidence="1" id="KW-0808">Transferase</keyword>
<dbReference type="Proteomes" id="UP000033475">
    <property type="component" value="Unassembled WGS sequence"/>
</dbReference>
<gene>
    <name evidence="1" type="primary">ispB</name>
    <name evidence="1" type="ORF">RFEPED_0085</name>
</gene>
<dbReference type="EMBL" id="LANQ01000001">
    <property type="protein sequence ID" value="KJV57719.1"/>
    <property type="molecule type" value="Genomic_DNA"/>
</dbReference>
<evidence type="ECO:0000313" key="1">
    <source>
        <dbReference type="EMBL" id="KJV57719.1"/>
    </source>
</evidence>
<evidence type="ECO:0000313" key="2">
    <source>
        <dbReference type="Proteomes" id="UP000033475"/>
    </source>
</evidence>
<comment type="caution">
    <text evidence="1">The sequence shown here is derived from an EMBL/GenBank/DDBJ whole genome shotgun (WGS) entry which is preliminary data.</text>
</comment>
<dbReference type="AlphaFoldDB" id="A0A0F3MT02"/>
<organism evidence="1 2">
    <name type="scientific">Rickettsia felis str. Pedreira</name>
    <dbReference type="NCBI Taxonomy" id="1359196"/>
    <lineage>
        <taxon>Bacteria</taxon>
        <taxon>Pseudomonadati</taxon>
        <taxon>Pseudomonadota</taxon>
        <taxon>Alphaproteobacteria</taxon>
        <taxon>Rickettsiales</taxon>
        <taxon>Rickettsiaceae</taxon>
        <taxon>Rickettsieae</taxon>
        <taxon>Rickettsia</taxon>
        <taxon>spotted fever group</taxon>
    </lineage>
</organism>
<dbReference type="GO" id="GO:0016740">
    <property type="term" value="F:transferase activity"/>
    <property type="evidence" value="ECO:0007669"/>
    <property type="project" value="UniProtKB-KW"/>
</dbReference>
<reference evidence="1 2" key="1">
    <citation type="submission" date="2015-01" db="EMBL/GenBank/DDBJ databases">
        <title>Genome Sequencing of Rickettsiales.</title>
        <authorList>
            <person name="Daugherty S.C."/>
            <person name="Su Q."/>
            <person name="Abolude K."/>
            <person name="Beier-Sexton M."/>
            <person name="Carlyon J.A."/>
            <person name="Carter R."/>
            <person name="Day N.P."/>
            <person name="Dumler S.J."/>
            <person name="Dyachenko V."/>
            <person name="Godinez A."/>
            <person name="Kurtti T.J."/>
            <person name="Lichay M."/>
            <person name="Mullins K.E."/>
            <person name="Ott S."/>
            <person name="Pappas-Brown V."/>
            <person name="Paris D.H."/>
            <person name="Patel P."/>
            <person name="Richards A.L."/>
            <person name="Sadzewicz L."/>
            <person name="Sears K."/>
            <person name="Seidman D."/>
            <person name="Sengamalay N."/>
            <person name="Stenos J."/>
            <person name="Tallon L.J."/>
            <person name="Vincent G."/>
            <person name="Fraser C.M."/>
            <person name="Munderloh U."/>
            <person name="Dunning-Hotopp J.C."/>
        </authorList>
    </citation>
    <scope>NUCLEOTIDE SEQUENCE [LARGE SCALE GENOMIC DNA]</scope>
    <source>
        <strain evidence="1 2">Pedreira</strain>
    </source>
</reference>
<dbReference type="EC" id="2.5.1.-" evidence="1"/>